<comment type="caution">
    <text evidence="1">The sequence shown here is derived from an EMBL/GenBank/DDBJ whole genome shotgun (WGS) entry which is preliminary data.</text>
</comment>
<gene>
    <name evidence="1" type="ORF">DB30_06947</name>
</gene>
<evidence type="ECO:0000313" key="1">
    <source>
        <dbReference type="EMBL" id="KIG14345.1"/>
    </source>
</evidence>
<reference evidence="1 2" key="1">
    <citation type="submission" date="2014-12" db="EMBL/GenBank/DDBJ databases">
        <title>Genome assembly of Enhygromyxa salina DSM 15201.</title>
        <authorList>
            <person name="Sharma G."/>
            <person name="Subramanian S."/>
        </authorList>
    </citation>
    <scope>NUCLEOTIDE SEQUENCE [LARGE SCALE GENOMIC DNA]</scope>
    <source>
        <strain evidence="1 2">DSM 15201</strain>
    </source>
</reference>
<accession>A0A0C2CXI4</accession>
<sequence length="92" mass="10526">MGKPISRMFLTQHTSGGLAKVDFDCDTCRPLGGSNTTHFQPGFFTPDAFRKYDKTGGKFMVQAIKQAYFKDPSYRMTQKRLEEFFGNPKNFL</sequence>
<evidence type="ECO:0000313" key="2">
    <source>
        <dbReference type="Proteomes" id="UP000031599"/>
    </source>
</evidence>
<protein>
    <submittedName>
        <fullName evidence="1">Uncharacterized protein</fullName>
    </submittedName>
</protein>
<dbReference type="EMBL" id="JMCC02000075">
    <property type="protein sequence ID" value="KIG14345.1"/>
    <property type="molecule type" value="Genomic_DNA"/>
</dbReference>
<name>A0A0C2CXI4_9BACT</name>
<dbReference type="Proteomes" id="UP000031599">
    <property type="component" value="Unassembled WGS sequence"/>
</dbReference>
<organism evidence="1 2">
    <name type="scientific">Enhygromyxa salina</name>
    <dbReference type="NCBI Taxonomy" id="215803"/>
    <lineage>
        <taxon>Bacteria</taxon>
        <taxon>Pseudomonadati</taxon>
        <taxon>Myxococcota</taxon>
        <taxon>Polyangia</taxon>
        <taxon>Nannocystales</taxon>
        <taxon>Nannocystaceae</taxon>
        <taxon>Enhygromyxa</taxon>
    </lineage>
</organism>
<dbReference type="AlphaFoldDB" id="A0A0C2CXI4"/>
<proteinExistence type="predicted"/>